<feature type="domain" description="C4-type zinc ribbon" evidence="2">
    <location>
        <begin position="216"/>
        <end position="245"/>
    </location>
</feature>
<dbReference type="Pfam" id="PF02591">
    <property type="entry name" value="Zn_ribbon_9"/>
    <property type="match status" value="1"/>
</dbReference>
<organism evidence="3 4">
    <name type="scientific">Silvanigrella paludirubra</name>
    <dbReference type="NCBI Taxonomy" id="2499159"/>
    <lineage>
        <taxon>Bacteria</taxon>
        <taxon>Pseudomonadati</taxon>
        <taxon>Bdellovibrionota</taxon>
        <taxon>Oligoflexia</taxon>
        <taxon>Silvanigrellales</taxon>
        <taxon>Silvanigrellaceae</taxon>
        <taxon>Silvanigrella</taxon>
    </lineage>
</organism>
<name>A0A6N6VYF0_9BACT</name>
<keyword evidence="4" id="KW-1185">Reference proteome</keyword>
<dbReference type="Proteomes" id="UP000437748">
    <property type="component" value="Unassembled WGS sequence"/>
</dbReference>
<evidence type="ECO:0000256" key="1">
    <source>
        <dbReference type="SAM" id="MobiDB-lite"/>
    </source>
</evidence>
<dbReference type="Gene3D" id="1.10.287.1490">
    <property type="match status" value="1"/>
</dbReference>
<dbReference type="InterPro" id="IPR003743">
    <property type="entry name" value="Zf-RING_7"/>
</dbReference>
<protein>
    <recommendedName>
        <fullName evidence="2">C4-type zinc ribbon domain-containing protein</fullName>
    </recommendedName>
</protein>
<comment type="caution">
    <text evidence="3">The sequence shown here is derived from an EMBL/GenBank/DDBJ whole genome shotgun (WGS) entry which is preliminary data.</text>
</comment>
<reference evidence="3 4" key="1">
    <citation type="submission" date="2019-10" db="EMBL/GenBank/DDBJ databases">
        <title>New species of Slilvanegrellaceae.</title>
        <authorList>
            <person name="Pitt A."/>
            <person name="Hahn M.W."/>
        </authorList>
    </citation>
    <scope>NUCLEOTIDE SEQUENCE [LARGE SCALE GENOMIC DNA]</scope>
    <source>
        <strain evidence="3 4">SP-Ram-0.45-NSY-1</strain>
    </source>
</reference>
<feature type="compositionally biased region" description="Basic and acidic residues" evidence="1">
    <location>
        <begin position="120"/>
        <end position="138"/>
    </location>
</feature>
<feature type="region of interest" description="Disordered" evidence="1">
    <location>
        <begin position="120"/>
        <end position="173"/>
    </location>
</feature>
<accession>A0A6N6VYF0</accession>
<dbReference type="EMBL" id="WFLM01000001">
    <property type="protein sequence ID" value="KAB8041119.1"/>
    <property type="molecule type" value="Genomic_DNA"/>
</dbReference>
<evidence type="ECO:0000259" key="2">
    <source>
        <dbReference type="Pfam" id="PF02591"/>
    </source>
</evidence>
<evidence type="ECO:0000313" key="3">
    <source>
        <dbReference type="EMBL" id="KAB8041119.1"/>
    </source>
</evidence>
<evidence type="ECO:0000313" key="4">
    <source>
        <dbReference type="Proteomes" id="UP000437748"/>
    </source>
</evidence>
<gene>
    <name evidence="3" type="ORF">GCL60_04040</name>
</gene>
<sequence>MIRKEVAIFCPKRRFPLNPSYEIIEQLYRLDIDSGLVTQDQRAAQKELSELAKKSRISEEIIAKTRTDMSFNEAELRRLYKKLDDLEERKAERSARLFAAKNDDDHRSLKRELDHVEREIRDTQRKADDTESRIEHSKSLFQKAEAELSASTSASEGERKKAQEAENNSAGRLNEINKVRDSYLSRLDDRIAQHYIRVAKITRSPNGPICRVVERACGNCRIGLSPQILNNIVRGKSVEFCPNCSHVLLPNATN</sequence>
<proteinExistence type="predicted"/>
<dbReference type="AlphaFoldDB" id="A0A6N6VYF0"/>